<comment type="caution">
    <text evidence="1">The sequence shown here is derived from an EMBL/GenBank/DDBJ whole genome shotgun (WGS) entry which is preliminary data.</text>
</comment>
<evidence type="ECO:0000313" key="1">
    <source>
        <dbReference type="EMBL" id="RKG79393.1"/>
    </source>
</evidence>
<keyword evidence="2" id="KW-1185">Reference proteome</keyword>
<name>A0A3A8IPU1_9BACT</name>
<organism evidence="1 2">
    <name type="scientific">Corallococcus terminator</name>
    <dbReference type="NCBI Taxonomy" id="2316733"/>
    <lineage>
        <taxon>Bacteria</taxon>
        <taxon>Pseudomonadati</taxon>
        <taxon>Myxococcota</taxon>
        <taxon>Myxococcia</taxon>
        <taxon>Myxococcales</taxon>
        <taxon>Cystobacterineae</taxon>
        <taxon>Myxococcaceae</taxon>
        <taxon>Corallococcus</taxon>
    </lineage>
</organism>
<reference evidence="2" key="1">
    <citation type="submission" date="2018-09" db="EMBL/GenBank/DDBJ databases">
        <authorList>
            <person name="Livingstone P.G."/>
            <person name="Whitworth D.E."/>
        </authorList>
    </citation>
    <scope>NUCLEOTIDE SEQUENCE [LARGE SCALE GENOMIC DNA]</scope>
    <source>
        <strain evidence="2">CA054A</strain>
    </source>
</reference>
<dbReference type="EMBL" id="RAVZ01000245">
    <property type="protein sequence ID" value="RKG79393.1"/>
    <property type="molecule type" value="Genomic_DNA"/>
</dbReference>
<evidence type="ECO:0008006" key="3">
    <source>
        <dbReference type="Google" id="ProtNLM"/>
    </source>
</evidence>
<dbReference type="OrthoDB" id="5521104at2"/>
<sequence>MMSATAWAEPHWGEFKKGLCTAVGKRQHSAILWGIKGSWEEACKKTPAIINGQNFAGPTRCKNEKVSMWGEFDVDDTECMPTWGSFKKDDCRGPGIRQKSSVLHDIKDLSWEAACEQMPATIDGFAFVRPSRCKNVKINEWGEFDVPDNTCLSSTACAADCKAKKVNAVLGAPKGVTASKSMYCNDGPFDPYGGKKARRQDLGLPDSDNTVHIDMGGEAVYQNEEGQTFGGNDAINLNCSLNKTSDGNLGKKIPNLVFGFGNNMPFADAFADRISVENAPIFPKEIERVIKPGGVVKLVYTDFSLGQVDTLAKDLCVTPTVQKMGVIDVAWFVVPSDFDYRKPRDCKSVKEEL</sequence>
<accession>A0A3A8IPU1</accession>
<proteinExistence type="predicted"/>
<dbReference type="AlphaFoldDB" id="A0A3A8IPU1"/>
<dbReference type="Proteomes" id="UP000268094">
    <property type="component" value="Unassembled WGS sequence"/>
</dbReference>
<gene>
    <name evidence="1" type="ORF">D7V88_28725</name>
</gene>
<protein>
    <recommendedName>
        <fullName evidence="3">Methyltransferase domain-containing protein</fullName>
    </recommendedName>
</protein>
<evidence type="ECO:0000313" key="2">
    <source>
        <dbReference type="Proteomes" id="UP000268094"/>
    </source>
</evidence>